<evidence type="ECO:0000313" key="4">
    <source>
        <dbReference type="EMBL" id="SVB32165.1"/>
    </source>
</evidence>
<dbReference type="InterPro" id="IPR036452">
    <property type="entry name" value="Ribo_hydro-like"/>
</dbReference>
<dbReference type="PANTHER" id="PTHR12304">
    <property type="entry name" value="INOSINE-URIDINE PREFERRING NUCLEOSIDE HYDROLASE"/>
    <property type="match status" value="1"/>
</dbReference>
<keyword evidence="2" id="KW-0326">Glycosidase</keyword>
<dbReference type="InterPro" id="IPR001910">
    <property type="entry name" value="Inosine/uridine_hydrolase_dom"/>
</dbReference>
<dbReference type="GO" id="GO:0008477">
    <property type="term" value="F:purine nucleosidase activity"/>
    <property type="evidence" value="ECO:0007669"/>
    <property type="project" value="TreeGrafter"/>
</dbReference>
<reference evidence="4" key="1">
    <citation type="submission" date="2018-05" db="EMBL/GenBank/DDBJ databases">
        <authorList>
            <person name="Lanie J.A."/>
            <person name="Ng W.-L."/>
            <person name="Kazmierczak K.M."/>
            <person name="Andrzejewski T.M."/>
            <person name="Davidsen T.M."/>
            <person name="Wayne K.J."/>
            <person name="Tettelin H."/>
            <person name="Glass J.I."/>
            <person name="Rusch D."/>
            <person name="Podicherti R."/>
            <person name="Tsui H.-C.T."/>
            <person name="Winkler M.E."/>
        </authorList>
    </citation>
    <scope>NUCLEOTIDE SEQUENCE</scope>
</reference>
<dbReference type="SUPFAM" id="SSF53590">
    <property type="entry name" value="Nucleoside hydrolase"/>
    <property type="match status" value="1"/>
</dbReference>
<gene>
    <name evidence="4" type="ORF">METZ01_LOCUS185019</name>
</gene>
<keyword evidence="1" id="KW-0378">Hydrolase</keyword>
<organism evidence="4">
    <name type="scientific">marine metagenome</name>
    <dbReference type="NCBI Taxonomy" id="408172"/>
    <lineage>
        <taxon>unclassified sequences</taxon>
        <taxon>metagenomes</taxon>
        <taxon>ecological metagenomes</taxon>
    </lineage>
</organism>
<accession>A0A382D1H0</accession>
<dbReference type="AlphaFoldDB" id="A0A382D1H0"/>
<dbReference type="Gene3D" id="3.90.245.10">
    <property type="entry name" value="Ribonucleoside hydrolase-like"/>
    <property type="match status" value="1"/>
</dbReference>
<dbReference type="GO" id="GO:0006152">
    <property type="term" value="P:purine nucleoside catabolic process"/>
    <property type="evidence" value="ECO:0007669"/>
    <property type="project" value="TreeGrafter"/>
</dbReference>
<evidence type="ECO:0000256" key="1">
    <source>
        <dbReference type="ARBA" id="ARBA00022801"/>
    </source>
</evidence>
<dbReference type="Pfam" id="PF01156">
    <property type="entry name" value="IU_nuc_hydro"/>
    <property type="match status" value="1"/>
</dbReference>
<dbReference type="InterPro" id="IPR023186">
    <property type="entry name" value="IUNH"/>
</dbReference>
<dbReference type="PANTHER" id="PTHR12304:SF4">
    <property type="entry name" value="URIDINE NUCLEOSIDASE"/>
    <property type="match status" value="1"/>
</dbReference>
<dbReference type="GO" id="GO:0005829">
    <property type="term" value="C:cytosol"/>
    <property type="evidence" value="ECO:0007669"/>
    <property type="project" value="TreeGrafter"/>
</dbReference>
<evidence type="ECO:0000256" key="2">
    <source>
        <dbReference type="ARBA" id="ARBA00023295"/>
    </source>
</evidence>
<evidence type="ECO:0000259" key="3">
    <source>
        <dbReference type="Pfam" id="PF01156"/>
    </source>
</evidence>
<proteinExistence type="predicted"/>
<sequence length="272" mass="30931">SELRNISQKSETHKNLINILSDLEISYKHLLKGADSTLLGEKFTNAEHYHGKEGLTLKLNNSNLRTHNLETYKYIHEIYNSQKNAKIKLLMLGPLTNLAKTLISFPEISSIIDEVIIMGGAFFTEGNATKYAEFNIYADAESASIVFNSKLNIRVVGLDVCNDLIIDKIKFYNNEYSFLKSDTKSSQFSKNIINSFFEYHTNKNAMALCDPIATICLIEKNLFTYKNCSVKVITEGDKIGQTIPLNNNNNVQIAYKINETEIWNLIDQLFIH</sequence>
<dbReference type="EMBL" id="UINC01037129">
    <property type="protein sequence ID" value="SVB32165.1"/>
    <property type="molecule type" value="Genomic_DNA"/>
</dbReference>
<feature type="domain" description="Inosine/uridine-preferring nucleoside hydrolase" evidence="3">
    <location>
        <begin position="12"/>
        <end position="264"/>
    </location>
</feature>
<name>A0A382D1H0_9ZZZZ</name>
<protein>
    <recommendedName>
        <fullName evidence="3">Inosine/uridine-preferring nucleoside hydrolase domain-containing protein</fullName>
    </recommendedName>
</protein>
<feature type="non-terminal residue" evidence="4">
    <location>
        <position position="1"/>
    </location>
</feature>